<reference evidence="2 3" key="1">
    <citation type="submission" date="2016-08" db="EMBL/GenBank/DDBJ databases">
        <title>New Insights into Marine Group III Euryarchaeota, from dark to light.</title>
        <authorList>
            <person name="Haro-Moreno J.M."/>
            <person name="Rodriguez-Valera F."/>
            <person name="Lopez-Garcia P."/>
            <person name="Moreira D."/>
            <person name="Martin-Cuadrado A.B."/>
        </authorList>
    </citation>
    <scope>NUCLEOTIDE SEQUENCE [LARGE SCALE GENOMIC DNA]</scope>
    <source>
        <strain evidence="2">CG-Epi4</strain>
    </source>
</reference>
<feature type="transmembrane region" description="Helical" evidence="1">
    <location>
        <begin position="373"/>
        <end position="392"/>
    </location>
</feature>
<dbReference type="AlphaFoldDB" id="A0A1J5TL48"/>
<feature type="transmembrane region" description="Helical" evidence="1">
    <location>
        <begin position="240"/>
        <end position="261"/>
    </location>
</feature>
<feature type="transmembrane region" description="Helical" evidence="1">
    <location>
        <begin position="202"/>
        <end position="220"/>
    </location>
</feature>
<feature type="transmembrane region" description="Helical" evidence="1">
    <location>
        <begin position="399"/>
        <end position="416"/>
    </location>
</feature>
<feature type="transmembrane region" description="Helical" evidence="1">
    <location>
        <begin position="97"/>
        <end position="118"/>
    </location>
</feature>
<keyword evidence="1" id="KW-1133">Transmembrane helix</keyword>
<organism evidence="2 3">
    <name type="scientific">Marine Group III euryarchaeote CG-Epi4</name>
    <dbReference type="NCBI Taxonomy" id="1888998"/>
    <lineage>
        <taxon>Archaea</taxon>
        <taxon>Methanobacteriati</taxon>
        <taxon>Thermoplasmatota</taxon>
        <taxon>Thermoplasmata</taxon>
        <taxon>Candidatus Thermoprofundales</taxon>
    </lineage>
</organism>
<feature type="transmembrane region" description="Helical" evidence="1">
    <location>
        <begin position="282"/>
        <end position="302"/>
    </location>
</feature>
<feature type="transmembrane region" description="Helical" evidence="1">
    <location>
        <begin position="125"/>
        <end position="144"/>
    </location>
</feature>
<evidence type="ECO:0000313" key="3">
    <source>
        <dbReference type="Proteomes" id="UP000183375"/>
    </source>
</evidence>
<proteinExistence type="predicted"/>
<dbReference type="Proteomes" id="UP000183375">
    <property type="component" value="Unassembled WGS sequence"/>
</dbReference>
<protein>
    <submittedName>
        <fullName evidence="2">Uncharacterized protein</fullName>
    </submittedName>
</protein>
<feature type="transmembrane region" description="Helical" evidence="1">
    <location>
        <begin position="340"/>
        <end position="367"/>
    </location>
</feature>
<gene>
    <name evidence="2" type="ORF">BEU01_03375</name>
</gene>
<feature type="transmembrane region" description="Helical" evidence="1">
    <location>
        <begin position="314"/>
        <end position="333"/>
    </location>
</feature>
<accession>A0A1J5TL48</accession>
<feature type="transmembrane region" description="Helical" evidence="1">
    <location>
        <begin position="67"/>
        <end position="91"/>
    </location>
</feature>
<feature type="transmembrane region" description="Helical" evidence="1">
    <location>
        <begin position="164"/>
        <end position="190"/>
    </location>
</feature>
<dbReference type="EMBL" id="MIYX01000017">
    <property type="protein sequence ID" value="OIR20867.1"/>
    <property type="molecule type" value="Genomic_DNA"/>
</dbReference>
<evidence type="ECO:0000313" key="2">
    <source>
        <dbReference type="EMBL" id="OIR20867.1"/>
    </source>
</evidence>
<comment type="caution">
    <text evidence="2">The sequence shown here is derived from an EMBL/GenBank/DDBJ whole genome shotgun (WGS) entry which is preliminary data.</text>
</comment>
<name>A0A1J5TL48_9ARCH</name>
<sequence length="555" mass="62187">MTFLLRFVHKYDWPIWGSDSGEYLYLTRYLVENGMILNENYIGWGRAYPDFQGMQILTATMALIFDISYFTSLTWFIPLVSGLAIPILFIIGKELVGFTPALFGSAFYGVTFGVVYANSHPMPGGLAETIGFVVLLNWIMLLKSGDFWEINPLKRNPWGNLMKFSFFALLITHHFTLLLLMAAMLGILIIEMAAGNKKIAKTGIMAVGLMSLAISAYWLIYAKSFRKMLDDSAFDFLPDIIPTTLVLTLIPIISLFVIWLVKDRLYLPFFNEKITHEAYLKRTTASFVGIFIVIMLVLWKGVPGTDIPVDFEATPYLSVNLAIMSLACVPSFVMSKKNSWLLWGWLLPILGLATIGAITGSHLLIAYRHAPYLLAPTALIIGISFQYFIIGFKENERKYITALFSILLLGCAWGAYPPPSVMGGFQEGTSQEEVDGVLWFQFIEEDSLVVSDHRLSSMTFGLSETNASWEHGAIIINGNAEEAILASKNFTTPRAGIKDVTYILLSKEMEKGVALLQWDPAEELTGEAKAKFTDNEQFPIWFNNGETIIMRMPGK</sequence>
<keyword evidence="1" id="KW-0812">Transmembrane</keyword>
<evidence type="ECO:0000256" key="1">
    <source>
        <dbReference type="SAM" id="Phobius"/>
    </source>
</evidence>
<keyword evidence="1" id="KW-0472">Membrane</keyword>